<dbReference type="GO" id="GO:0005524">
    <property type="term" value="F:ATP binding"/>
    <property type="evidence" value="ECO:0007669"/>
    <property type="project" value="UniProtKB-KW"/>
</dbReference>
<dbReference type="Proteomes" id="UP001202922">
    <property type="component" value="Unassembled WGS sequence"/>
</dbReference>
<keyword evidence="2" id="KW-0547">Nucleotide-binding</keyword>
<sequence length="528" mass="56408">MPKTTRHRTPRQSHRVTAKGMTGLGGGRWGSVPQPPFWYAASVQLCGIYPFAAGTTRPAVGTPLGRDMAVGSAVAGDMKTWYDAGLISSPSMMLFGLNGNGKSSVAQRLMYGMAARGIAPAVFDPLKGEHVAAVNALGGTTVSIGPKSRDRINPLDLGALGDAAAKLGGKVGEDLRAQAVRAAVDLVALIVQVNRGRPLTDVQDTVLSLMVRSVIDRVHRPWMGDLLAAFDAPPPEALMGRGEGEDPEFRRQYNDLRASVWSVLNGDLAQLVGGRASVRLEVGNPGGFCFDTSAIPASNRRLLSAAMLATWSIGFGAIDAHWELARHERAQAEAAAAAGEAYEPKVRWGGYLALQDEFWFPMRACEGIVDRADRIGRTNRGLGVSELKITHSPKDAFSLPNSQDRETARGFAQRSGVLGLMALSMDDLGWLDANVVPLNGQEKSIVNGFNAPPNWKPRLDGEGNPLPPPGAGKILLKVPGRVGIPVQMTLTEAEKRLHVTDERSRRHPHPQPQHEVAGAAAGERSAVR</sequence>
<comment type="caution">
    <text evidence="2">The sequence shown here is derived from an EMBL/GenBank/DDBJ whole genome shotgun (WGS) entry which is preliminary data.</text>
</comment>
<dbReference type="InterPro" id="IPR027417">
    <property type="entry name" value="P-loop_NTPase"/>
</dbReference>
<feature type="region of interest" description="Disordered" evidence="1">
    <location>
        <begin position="498"/>
        <end position="528"/>
    </location>
</feature>
<keyword evidence="3" id="KW-1185">Reference proteome</keyword>
<gene>
    <name evidence="2" type="ORF">L0M17_21315</name>
</gene>
<evidence type="ECO:0000313" key="2">
    <source>
        <dbReference type="EMBL" id="MCH6472471.1"/>
    </source>
</evidence>
<evidence type="ECO:0000256" key="1">
    <source>
        <dbReference type="SAM" id="MobiDB-lite"/>
    </source>
</evidence>
<feature type="compositionally biased region" description="Basic residues" evidence="1">
    <location>
        <begin position="1"/>
        <end position="17"/>
    </location>
</feature>
<feature type="region of interest" description="Disordered" evidence="1">
    <location>
        <begin position="1"/>
        <end position="25"/>
    </location>
</feature>
<accession>A0ABS9U708</accession>
<organism evidence="2 3">
    <name type="scientific">Sinomonas terrae</name>
    <dbReference type="NCBI Taxonomy" id="2908838"/>
    <lineage>
        <taxon>Bacteria</taxon>
        <taxon>Bacillati</taxon>
        <taxon>Actinomycetota</taxon>
        <taxon>Actinomycetes</taxon>
        <taxon>Micrococcales</taxon>
        <taxon>Micrococcaceae</taxon>
        <taxon>Sinomonas</taxon>
    </lineage>
</organism>
<dbReference type="RefSeq" id="WP_241056645.1">
    <property type="nucleotide sequence ID" value="NZ_JAKZBV010000002.1"/>
</dbReference>
<dbReference type="SUPFAM" id="SSF52540">
    <property type="entry name" value="P-loop containing nucleoside triphosphate hydrolases"/>
    <property type="match status" value="1"/>
</dbReference>
<name>A0ABS9U708_9MICC</name>
<evidence type="ECO:0000313" key="3">
    <source>
        <dbReference type="Proteomes" id="UP001202922"/>
    </source>
</evidence>
<proteinExistence type="predicted"/>
<reference evidence="2 3" key="1">
    <citation type="submission" date="2022-03" db="EMBL/GenBank/DDBJ databases">
        <title>Sinomonas sp. isolated from a soil.</title>
        <authorList>
            <person name="Han J."/>
            <person name="Kim D.-U."/>
        </authorList>
    </citation>
    <scope>NUCLEOTIDE SEQUENCE [LARGE SCALE GENOMIC DNA]</scope>
    <source>
        <strain evidence="2 3">5-5</strain>
    </source>
</reference>
<keyword evidence="2" id="KW-0067">ATP-binding</keyword>
<protein>
    <submittedName>
        <fullName evidence="2">ATP-binding protein</fullName>
    </submittedName>
</protein>
<dbReference type="EMBL" id="JAKZBV010000002">
    <property type="protein sequence ID" value="MCH6472471.1"/>
    <property type="molecule type" value="Genomic_DNA"/>
</dbReference>